<gene>
    <name evidence="1" type="ORF">EAG_00355</name>
</gene>
<feature type="non-terminal residue" evidence="1">
    <location>
        <position position="154"/>
    </location>
</feature>
<dbReference type="OMA" id="WKLICAG"/>
<evidence type="ECO:0000313" key="1">
    <source>
        <dbReference type="EMBL" id="EFN68088.1"/>
    </source>
</evidence>
<feature type="non-terminal residue" evidence="1">
    <location>
        <position position="1"/>
    </location>
</feature>
<dbReference type="OrthoDB" id="7550640at2759"/>
<dbReference type="EMBL" id="GL438881">
    <property type="protein sequence ID" value="EFN68088.1"/>
    <property type="molecule type" value="Genomic_DNA"/>
</dbReference>
<evidence type="ECO:0000313" key="2">
    <source>
        <dbReference type="Proteomes" id="UP000000311"/>
    </source>
</evidence>
<organism evidence="2">
    <name type="scientific">Camponotus floridanus</name>
    <name type="common">Florida carpenter ant</name>
    <dbReference type="NCBI Taxonomy" id="104421"/>
    <lineage>
        <taxon>Eukaryota</taxon>
        <taxon>Metazoa</taxon>
        <taxon>Ecdysozoa</taxon>
        <taxon>Arthropoda</taxon>
        <taxon>Hexapoda</taxon>
        <taxon>Insecta</taxon>
        <taxon>Pterygota</taxon>
        <taxon>Neoptera</taxon>
        <taxon>Endopterygota</taxon>
        <taxon>Hymenoptera</taxon>
        <taxon>Apocrita</taxon>
        <taxon>Aculeata</taxon>
        <taxon>Formicoidea</taxon>
        <taxon>Formicidae</taxon>
        <taxon>Formicinae</taxon>
        <taxon>Camponotus</taxon>
    </lineage>
</organism>
<accession>E2AEQ1</accession>
<name>E2AEQ1_CAMFO</name>
<dbReference type="InParanoid" id="E2AEQ1"/>
<sequence length="154" mass="17098">VECIILPQITQQLPQALVFKQDIAIPKHIKLADPNFNIPSNIDMLIGAELFWKLICAGQIKSSRTQPILQKTLLGWIISGPTPSNISSSSSSASNCLAVTTDLNRALSRFWEIDHLGSSTSVTPEEQACERLFQDTVRRNNEGRFIVQLPIKVD</sequence>
<reference evidence="1 2" key="1">
    <citation type="journal article" date="2010" name="Science">
        <title>Genomic comparison of the ants Camponotus floridanus and Harpegnathos saltator.</title>
        <authorList>
            <person name="Bonasio R."/>
            <person name="Zhang G."/>
            <person name="Ye C."/>
            <person name="Mutti N.S."/>
            <person name="Fang X."/>
            <person name="Qin N."/>
            <person name="Donahue G."/>
            <person name="Yang P."/>
            <person name="Li Q."/>
            <person name="Li C."/>
            <person name="Zhang P."/>
            <person name="Huang Z."/>
            <person name="Berger S.L."/>
            <person name="Reinberg D."/>
            <person name="Wang J."/>
            <person name="Liebig J."/>
        </authorList>
    </citation>
    <scope>NUCLEOTIDE SEQUENCE [LARGE SCALE GENOMIC DNA]</scope>
    <source>
        <strain evidence="2">C129</strain>
    </source>
</reference>
<keyword evidence="2" id="KW-1185">Reference proteome</keyword>
<dbReference type="Proteomes" id="UP000000311">
    <property type="component" value="Unassembled WGS sequence"/>
</dbReference>
<proteinExistence type="predicted"/>
<protein>
    <submittedName>
        <fullName evidence="1">Uncharacterized protein</fullName>
    </submittedName>
</protein>
<dbReference type="AlphaFoldDB" id="E2AEQ1"/>